<dbReference type="EMBL" id="CP009961">
    <property type="protein sequence ID" value="AKG38259.1"/>
    <property type="molecule type" value="Genomic_DNA"/>
</dbReference>
<accession>A0A0F7FHG3</accession>
<dbReference type="AlphaFoldDB" id="A0A0F7FHG3"/>
<feature type="coiled-coil region" evidence="1">
    <location>
        <begin position="127"/>
        <end position="178"/>
    </location>
</feature>
<evidence type="ECO:0000256" key="1">
    <source>
        <dbReference type="SAM" id="Coils"/>
    </source>
</evidence>
<organism evidence="2 3">
    <name type="scientific">Infirmifilum uzonense</name>
    <dbReference type="NCBI Taxonomy" id="1550241"/>
    <lineage>
        <taxon>Archaea</taxon>
        <taxon>Thermoproteota</taxon>
        <taxon>Thermoprotei</taxon>
        <taxon>Thermofilales</taxon>
        <taxon>Thermofilaceae</taxon>
        <taxon>Infirmifilum</taxon>
    </lineage>
</organism>
<name>A0A0F7FHG3_9CREN</name>
<gene>
    <name evidence="2" type="ORF">MA03_01730</name>
</gene>
<dbReference type="Proteomes" id="UP000067434">
    <property type="component" value="Chromosome"/>
</dbReference>
<dbReference type="HOGENOM" id="CLU_764239_0_0_2"/>
<evidence type="ECO:0000313" key="2">
    <source>
        <dbReference type="EMBL" id="AKG38259.1"/>
    </source>
</evidence>
<dbReference type="RefSeq" id="WP_052883621.1">
    <property type="nucleotide sequence ID" value="NZ_CP009961.1"/>
</dbReference>
<dbReference type="PATRIC" id="fig|1550241.5.peg.353"/>
<proteinExistence type="predicted"/>
<reference evidence="2 3" key="1">
    <citation type="journal article" date="2015" name="Stand. Genomic Sci.">
        <title>Complete genome sequence of and proposal of Thermofilum uzonense sp. nov. a novel hyperthermophilic crenarchaeon and emended description of the genus Thermofilum.</title>
        <authorList>
            <person name="Toshchakov S.V."/>
            <person name="Korzhenkov A.A."/>
            <person name="Samarov N.I."/>
            <person name="Mazunin I.O."/>
            <person name="Mozhey O.I."/>
            <person name="Shmyr I.S."/>
            <person name="Derbikova K.S."/>
            <person name="Taranov E.A."/>
            <person name="Dominova I.N."/>
            <person name="Bonch-Osmolovskaya E.A."/>
            <person name="Patrushev M.V."/>
            <person name="Podosokorskaya O.A."/>
            <person name="Kublanov I.V."/>
        </authorList>
    </citation>
    <scope>NUCLEOTIDE SEQUENCE [LARGE SCALE GENOMIC DNA]</scope>
    <source>
        <strain evidence="2 3">1807-2</strain>
    </source>
</reference>
<dbReference type="KEGG" id="thf:MA03_01730"/>
<evidence type="ECO:0000313" key="3">
    <source>
        <dbReference type="Proteomes" id="UP000067434"/>
    </source>
</evidence>
<keyword evidence="3" id="KW-1185">Reference proteome</keyword>
<protein>
    <submittedName>
        <fullName evidence="2">Uncharacterized protein</fullName>
    </submittedName>
</protein>
<keyword evidence="1" id="KW-0175">Coiled coil</keyword>
<dbReference type="OrthoDB" id="382171at2157"/>
<sequence length="363" mass="40947">MRVKDLDTLKTTSVIAIITLILLYPLAATTAQPVQSDKINKLIEILSKEVDRLQSFVKNKVTNTTKQEELLKQLDEVKALINNASSLASSGNYNESTKVLREVRVELIDIARKIVPEVFAERKHLVNKSIEAEIRALRNQINAMENVASRFQQKGVDTHNLTQLLSDAKNLLNQAEEKLKLNDTSAALQLVKQAWSEVKEAERSVFTLAHQLRLKNISEDATRLERIFNNTYNRLKGISPQAASEFQKWASDSIQRLKSLIANGRYGEALGLMRSLTYQYHEREIFMWHYAREEGLVQMAKQLAIVIRPCNATLAEKLTATANQLSNALSSKDASKASAASSELRELIIQARFACRAKPRHKP</sequence>
<dbReference type="GeneID" id="25400911"/>